<dbReference type="PROSITE" id="PS50920">
    <property type="entry name" value="SOLCAR"/>
    <property type="match status" value="1"/>
</dbReference>
<evidence type="ECO:0000256" key="9">
    <source>
        <dbReference type="RuleBase" id="RU000488"/>
    </source>
</evidence>
<keyword evidence="7 8" id="KW-0472">Membrane</keyword>
<evidence type="ECO:0000256" key="10">
    <source>
        <dbReference type="SAM" id="MobiDB-lite"/>
    </source>
</evidence>
<evidence type="ECO:0000256" key="7">
    <source>
        <dbReference type="ARBA" id="ARBA00023136"/>
    </source>
</evidence>
<evidence type="ECO:0000256" key="2">
    <source>
        <dbReference type="ARBA" id="ARBA00006375"/>
    </source>
</evidence>
<dbReference type="EMBL" id="SDRB02013121">
    <property type="protein sequence ID" value="THF95907.1"/>
    <property type="molecule type" value="Genomic_DNA"/>
</dbReference>
<dbReference type="GO" id="GO:0055085">
    <property type="term" value="P:transmembrane transport"/>
    <property type="evidence" value="ECO:0007669"/>
    <property type="project" value="InterPro"/>
</dbReference>
<comment type="caution">
    <text evidence="11">The sequence shown here is derived from an EMBL/GenBank/DDBJ whole genome shotgun (WGS) entry which is preliminary data.</text>
</comment>
<feature type="compositionally biased region" description="Basic and acidic residues" evidence="10">
    <location>
        <begin position="406"/>
        <end position="437"/>
    </location>
</feature>
<protein>
    <submittedName>
        <fullName evidence="11">Uncharacterized protein</fullName>
    </submittedName>
</protein>
<dbReference type="InterPro" id="IPR023395">
    <property type="entry name" value="MCP_dom_sf"/>
</dbReference>
<keyword evidence="12" id="KW-1185">Reference proteome</keyword>
<gene>
    <name evidence="11" type="ORF">TEA_024415</name>
</gene>
<feature type="repeat" description="Solcar" evidence="8">
    <location>
        <begin position="250"/>
        <end position="337"/>
    </location>
</feature>
<dbReference type="Proteomes" id="UP000306102">
    <property type="component" value="Unassembled WGS sequence"/>
</dbReference>
<comment type="similarity">
    <text evidence="2 9">Belongs to the mitochondrial carrier (TC 2.A.29) family.</text>
</comment>
<dbReference type="GO" id="GO:0006862">
    <property type="term" value="P:nucleotide transport"/>
    <property type="evidence" value="ECO:0007669"/>
    <property type="project" value="InterPro"/>
</dbReference>
<evidence type="ECO:0000256" key="1">
    <source>
        <dbReference type="ARBA" id="ARBA00004141"/>
    </source>
</evidence>
<dbReference type="PANTHER" id="PTHR45683">
    <property type="entry name" value="MITOCHONDRIAL NICOTINAMIDE ADENINE DINUCLEOTIDE TRANSPORTER 1-RELATED-RELATED"/>
    <property type="match status" value="1"/>
</dbReference>
<evidence type="ECO:0000256" key="4">
    <source>
        <dbReference type="ARBA" id="ARBA00022692"/>
    </source>
</evidence>
<reference evidence="11 12" key="1">
    <citation type="journal article" date="2018" name="Proc. Natl. Acad. Sci. U.S.A.">
        <title>Draft genome sequence of Camellia sinensis var. sinensis provides insights into the evolution of the tea genome and tea quality.</title>
        <authorList>
            <person name="Wei C."/>
            <person name="Yang H."/>
            <person name="Wang S."/>
            <person name="Zhao J."/>
            <person name="Liu C."/>
            <person name="Gao L."/>
            <person name="Xia E."/>
            <person name="Lu Y."/>
            <person name="Tai Y."/>
            <person name="She G."/>
            <person name="Sun J."/>
            <person name="Cao H."/>
            <person name="Tong W."/>
            <person name="Gao Q."/>
            <person name="Li Y."/>
            <person name="Deng W."/>
            <person name="Jiang X."/>
            <person name="Wang W."/>
            <person name="Chen Q."/>
            <person name="Zhang S."/>
            <person name="Li H."/>
            <person name="Wu J."/>
            <person name="Wang P."/>
            <person name="Li P."/>
            <person name="Shi C."/>
            <person name="Zheng F."/>
            <person name="Jian J."/>
            <person name="Huang B."/>
            <person name="Shan D."/>
            <person name="Shi M."/>
            <person name="Fang C."/>
            <person name="Yue Y."/>
            <person name="Li F."/>
            <person name="Li D."/>
            <person name="Wei S."/>
            <person name="Han B."/>
            <person name="Jiang C."/>
            <person name="Yin Y."/>
            <person name="Xia T."/>
            <person name="Zhang Z."/>
            <person name="Bennetzen J.L."/>
            <person name="Zhao S."/>
            <person name="Wan X."/>
        </authorList>
    </citation>
    <scope>NUCLEOTIDE SEQUENCE [LARGE SCALE GENOMIC DNA]</scope>
    <source>
        <strain evidence="12">cv. Shuchazao</strain>
        <tissue evidence="11">Leaf</tissue>
    </source>
</reference>
<dbReference type="Gene3D" id="1.50.40.10">
    <property type="entry name" value="Mitochondrial carrier domain"/>
    <property type="match status" value="2"/>
</dbReference>
<evidence type="ECO:0000256" key="8">
    <source>
        <dbReference type="PROSITE-ProRule" id="PRU00282"/>
    </source>
</evidence>
<name>A0A4S4D1H4_CAMSN</name>
<evidence type="ECO:0000313" key="11">
    <source>
        <dbReference type="EMBL" id="THF95907.1"/>
    </source>
</evidence>
<dbReference type="GO" id="GO:0016020">
    <property type="term" value="C:membrane"/>
    <property type="evidence" value="ECO:0007669"/>
    <property type="project" value="UniProtKB-SubCell"/>
</dbReference>
<accession>A0A4S4D1H4</accession>
<dbReference type="Pfam" id="PF00153">
    <property type="entry name" value="Mito_carr"/>
    <property type="match status" value="3"/>
</dbReference>
<evidence type="ECO:0000256" key="3">
    <source>
        <dbReference type="ARBA" id="ARBA00022448"/>
    </source>
</evidence>
<evidence type="ECO:0000313" key="12">
    <source>
        <dbReference type="Proteomes" id="UP000306102"/>
    </source>
</evidence>
<comment type="subcellular location">
    <subcellularLocation>
        <location evidence="1">Membrane</location>
        <topology evidence="1">Multi-pass membrane protein</topology>
    </subcellularLocation>
</comment>
<sequence>MEAPLTNSSLATVKNIVSIFNTELHKAWHLLAILLRLGRSIHPIKLASRYAKFQAPLFDPQFAALLDLHHRWLRSLLSRRAIAATFVCPLDVIKTRLQVHGLPEAHHSGPNVAFLDCNNAFVLSIFLKLECTENSVNNSGQLTFGANMIAASGAGAVTAIAANPLWVVKTRLQNSVVVINFVGECSPVGQTKHCTGATLVYFHEKVSLHVCVETLQSPTVPFIDETTYRKHPHIKFLYSIWSKLGNSIVTQGMRPGVVPYTGIFPALRRIAHEEGIRGMYRHGMRPGVVPYTGIFPALRRIAREEGIRGMYSGLLPSLAGISHVAIQFPAYEEIKSYLARRDNTTPNKVSPGKLAIASPVSEVVASVMTYPHEVVHSRLQEQGQLRNSKVKYAGVVECIKQILSPDDEHSEVNPKSDGHIKRQEENDRTGNNKDDTIVGKSHNPSNKRTAIVPFRSTDKLRAE</sequence>
<proteinExistence type="inferred from homology"/>
<dbReference type="InterPro" id="IPR044712">
    <property type="entry name" value="SLC25A32-like"/>
</dbReference>
<organism evidence="11 12">
    <name type="scientific">Camellia sinensis var. sinensis</name>
    <name type="common">China tea</name>
    <dbReference type="NCBI Taxonomy" id="542762"/>
    <lineage>
        <taxon>Eukaryota</taxon>
        <taxon>Viridiplantae</taxon>
        <taxon>Streptophyta</taxon>
        <taxon>Embryophyta</taxon>
        <taxon>Tracheophyta</taxon>
        <taxon>Spermatophyta</taxon>
        <taxon>Magnoliopsida</taxon>
        <taxon>eudicotyledons</taxon>
        <taxon>Gunneridae</taxon>
        <taxon>Pentapetalae</taxon>
        <taxon>asterids</taxon>
        <taxon>Ericales</taxon>
        <taxon>Theaceae</taxon>
        <taxon>Camellia</taxon>
    </lineage>
</organism>
<keyword evidence="5" id="KW-0677">Repeat</keyword>
<keyword evidence="6" id="KW-1133">Transmembrane helix</keyword>
<dbReference type="InterPro" id="IPR018108">
    <property type="entry name" value="MCP_transmembrane"/>
</dbReference>
<feature type="region of interest" description="Disordered" evidence="10">
    <location>
        <begin position="406"/>
        <end position="463"/>
    </location>
</feature>
<dbReference type="AlphaFoldDB" id="A0A4S4D1H4"/>
<evidence type="ECO:0000256" key="5">
    <source>
        <dbReference type="ARBA" id="ARBA00022737"/>
    </source>
</evidence>
<evidence type="ECO:0000256" key="6">
    <source>
        <dbReference type="ARBA" id="ARBA00022989"/>
    </source>
</evidence>
<dbReference type="SUPFAM" id="SSF103506">
    <property type="entry name" value="Mitochondrial carrier"/>
    <property type="match status" value="2"/>
</dbReference>
<keyword evidence="4 8" id="KW-0812">Transmembrane</keyword>
<keyword evidence="3 9" id="KW-0813">Transport</keyword>
<dbReference type="STRING" id="542762.A0A4S4D1H4"/>